<dbReference type="Pfam" id="PF12704">
    <property type="entry name" value="MacB_PCD"/>
    <property type="match status" value="1"/>
</dbReference>
<proteinExistence type="inferred from homology"/>
<keyword evidence="6 7" id="KW-0472">Membrane</keyword>
<keyword evidence="3" id="KW-1003">Cell membrane</keyword>
<feature type="transmembrane region" description="Helical" evidence="7">
    <location>
        <begin position="269"/>
        <end position="290"/>
    </location>
</feature>
<organism evidence="10 11">
    <name type="scientific">Flavihumibacter stibioxidans</name>
    <dbReference type="NCBI Taxonomy" id="1834163"/>
    <lineage>
        <taxon>Bacteria</taxon>
        <taxon>Pseudomonadati</taxon>
        <taxon>Bacteroidota</taxon>
        <taxon>Chitinophagia</taxon>
        <taxon>Chitinophagales</taxon>
        <taxon>Chitinophagaceae</taxon>
        <taxon>Flavihumibacter</taxon>
    </lineage>
</organism>
<dbReference type="RefSeq" id="WP_187257302.1">
    <property type="nucleotide sequence ID" value="NZ_JBHULF010000007.1"/>
</dbReference>
<dbReference type="InterPro" id="IPR051447">
    <property type="entry name" value="Lipoprotein-release_system"/>
</dbReference>
<sequence>MIYLRMAWRNIWRNARRTWITVASIFFAVILATLMFSLLEGVYVNMIRNVVSFSTGYLQVHEKGYWEDKSIEHVFTADSASARLIENTDGITAMVPRIENFALASTGNQTSGAMVLGIDPEKENTVTGLKSKLSEGNYLGNNSRGAMIGSGLARKLRLSVGDTMILLSQGYHAGSANGLFRVDGILKMNSPDLDKVMVYLSLPRASELFGLENQYSSWALMIRDDENMEAVKLALQQRIDSTRFEVMDWKGMMPELDQMIEADSTGHRITIYILYMVISFGIFSTILMMLAERKHEFGIMLAIGMKKHQLAFIVFLETVIISFLGVLVGTAGALPVIHYLSRNPIQLQGDLKVAYESYGFEPIMPVSTAPEVFITQSKVVLIITMLVAIYPIIQLLRMRLMTALRS</sequence>
<keyword evidence="11" id="KW-1185">Reference proteome</keyword>
<evidence type="ECO:0000259" key="8">
    <source>
        <dbReference type="Pfam" id="PF02687"/>
    </source>
</evidence>
<protein>
    <recommendedName>
        <fullName evidence="12">ABC transporter permease</fullName>
    </recommendedName>
</protein>
<feature type="domain" description="ABC3 transporter permease C-terminal" evidence="8">
    <location>
        <begin position="270"/>
        <end position="398"/>
    </location>
</feature>
<evidence type="ECO:0000313" key="10">
    <source>
        <dbReference type="EMBL" id="MBC6491992.1"/>
    </source>
</evidence>
<evidence type="ECO:0000256" key="7">
    <source>
        <dbReference type="SAM" id="Phobius"/>
    </source>
</evidence>
<evidence type="ECO:0000256" key="1">
    <source>
        <dbReference type="ARBA" id="ARBA00004651"/>
    </source>
</evidence>
<reference evidence="10 11" key="1">
    <citation type="submission" date="2016-07" db="EMBL/GenBank/DDBJ databases">
        <title>Genome analysis of Flavihumibacter stibioxidans YS-17.</title>
        <authorList>
            <person name="Shi K."/>
            <person name="Han Y."/>
            <person name="Wang G."/>
        </authorList>
    </citation>
    <scope>NUCLEOTIDE SEQUENCE [LARGE SCALE GENOMIC DNA]</scope>
    <source>
        <strain evidence="10 11">YS-17</strain>
    </source>
</reference>
<dbReference type="PANTHER" id="PTHR30489">
    <property type="entry name" value="LIPOPROTEIN-RELEASING SYSTEM TRANSMEMBRANE PROTEIN LOLE"/>
    <property type="match status" value="1"/>
</dbReference>
<feature type="transmembrane region" description="Helical" evidence="7">
    <location>
        <begin position="20"/>
        <end position="39"/>
    </location>
</feature>
<dbReference type="InterPro" id="IPR025857">
    <property type="entry name" value="MacB_PCD"/>
</dbReference>
<accession>A0ABR7MAJ2</accession>
<gene>
    <name evidence="10" type="ORF">BC349_13090</name>
</gene>
<feature type="transmembrane region" description="Helical" evidence="7">
    <location>
        <begin position="310"/>
        <end position="334"/>
    </location>
</feature>
<keyword evidence="5 7" id="KW-1133">Transmembrane helix</keyword>
<dbReference type="PANTHER" id="PTHR30489:SF0">
    <property type="entry name" value="LIPOPROTEIN-RELEASING SYSTEM TRANSMEMBRANE PROTEIN LOLE"/>
    <property type="match status" value="1"/>
</dbReference>
<dbReference type="InterPro" id="IPR003838">
    <property type="entry name" value="ABC3_permease_C"/>
</dbReference>
<name>A0ABR7MAJ2_9BACT</name>
<comment type="similarity">
    <text evidence="2">Belongs to the ABC-4 integral membrane protein family. LolC/E subfamily.</text>
</comment>
<evidence type="ECO:0000256" key="6">
    <source>
        <dbReference type="ARBA" id="ARBA00023136"/>
    </source>
</evidence>
<dbReference type="Pfam" id="PF02687">
    <property type="entry name" value="FtsX"/>
    <property type="match status" value="1"/>
</dbReference>
<comment type="caution">
    <text evidence="10">The sequence shown here is derived from an EMBL/GenBank/DDBJ whole genome shotgun (WGS) entry which is preliminary data.</text>
</comment>
<feature type="transmembrane region" description="Helical" evidence="7">
    <location>
        <begin position="379"/>
        <end position="396"/>
    </location>
</feature>
<keyword evidence="4 7" id="KW-0812">Transmembrane</keyword>
<dbReference type="Proteomes" id="UP000765802">
    <property type="component" value="Unassembled WGS sequence"/>
</dbReference>
<dbReference type="EMBL" id="MBUA01000023">
    <property type="protein sequence ID" value="MBC6491992.1"/>
    <property type="molecule type" value="Genomic_DNA"/>
</dbReference>
<evidence type="ECO:0000256" key="2">
    <source>
        <dbReference type="ARBA" id="ARBA00005236"/>
    </source>
</evidence>
<evidence type="ECO:0000256" key="4">
    <source>
        <dbReference type="ARBA" id="ARBA00022692"/>
    </source>
</evidence>
<feature type="domain" description="MacB-like periplasmic core" evidence="9">
    <location>
        <begin position="18"/>
        <end position="237"/>
    </location>
</feature>
<comment type="subcellular location">
    <subcellularLocation>
        <location evidence="1">Cell membrane</location>
        <topology evidence="1">Multi-pass membrane protein</topology>
    </subcellularLocation>
</comment>
<evidence type="ECO:0000259" key="9">
    <source>
        <dbReference type="Pfam" id="PF12704"/>
    </source>
</evidence>
<evidence type="ECO:0000313" key="11">
    <source>
        <dbReference type="Proteomes" id="UP000765802"/>
    </source>
</evidence>
<evidence type="ECO:0008006" key="12">
    <source>
        <dbReference type="Google" id="ProtNLM"/>
    </source>
</evidence>
<evidence type="ECO:0000256" key="3">
    <source>
        <dbReference type="ARBA" id="ARBA00022475"/>
    </source>
</evidence>
<evidence type="ECO:0000256" key="5">
    <source>
        <dbReference type="ARBA" id="ARBA00022989"/>
    </source>
</evidence>